<protein>
    <recommendedName>
        <fullName evidence="12">Cell division protein FtsL</fullName>
    </recommendedName>
</protein>
<feature type="region of interest" description="Disordered" evidence="8">
    <location>
        <begin position="91"/>
        <end position="143"/>
    </location>
</feature>
<evidence type="ECO:0000256" key="5">
    <source>
        <dbReference type="ARBA" id="ARBA00022989"/>
    </source>
</evidence>
<evidence type="ECO:0008006" key="12">
    <source>
        <dbReference type="Google" id="ProtNLM"/>
    </source>
</evidence>
<evidence type="ECO:0000256" key="6">
    <source>
        <dbReference type="ARBA" id="ARBA00023136"/>
    </source>
</evidence>
<reference evidence="10 11" key="1">
    <citation type="submission" date="2019-10" db="EMBL/GenBank/DDBJ databases">
        <title>Rubrobacter sp nov SCSIO 52915 isolated from a deep-sea sediment in the South China Sea.</title>
        <authorList>
            <person name="Chen R.W."/>
        </authorList>
    </citation>
    <scope>NUCLEOTIDE SEQUENCE [LARGE SCALE GENOMIC DNA]</scope>
    <source>
        <strain evidence="10 11">SCSIO 52915</strain>
    </source>
</reference>
<dbReference type="InterPro" id="IPR011922">
    <property type="entry name" value="Cell_div_FtsL"/>
</dbReference>
<evidence type="ECO:0000256" key="1">
    <source>
        <dbReference type="ARBA" id="ARBA00004401"/>
    </source>
</evidence>
<organism evidence="10 11">
    <name type="scientific">Rubrobacter marinus</name>
    <dbReference type="NCBI Taxonomy" id="2653852"/>
    <lineage>
        <taxon>Bacteria</taxon>
        <taxon>Bacillati</taxon>
        <taxon>Actinomycetota</taxon>
        <taxon>Rubrobacteria</taxon>
        <taxon>Rubrobacterales</taxon>
        <taxon>Rubrobacteraceae</taxon>
        <taxon>Rubrobacter</taxon>
    </lineage>
</organism>
<evidence type="ECO:0000313" key="11">
    <source>
        <dbReference type="Proteomes" id="UP000502706"/>
    </source>
</evidence>
<dbReference type="EMBL" id="CP045121">
    <property type="protein sequence ID" value="QIN78823.1"/>
    <property type="molecule type" value="Genomic_DNA"/>
</dbReference>
<feature type="compositionally biased region" description="Low complexity" evidence="8">
    <location>
        <begin position="25"/>
        <end position="35"/>
    </location>
</feature>
<evidence type="ECO:0000256" key="2">
    <source>
        <dbReference type="ARBA" id="ARBA00022475"/>
    </source>
</evidence>
<name>A0A6G8PX98_9ACTN</name>
<keyword evidence="11" id="KW-1185">Reference proteome</keyword>
<evidence type="ECO:0000256" key="4">
    <source>
        <dbReference type="ARBA" id="ARBA00022692"/>
    </source>
</evidence>
<proteinExistence type="predicted"/>
<dbReference type="Proteomes" id="UP000502706">
    <property type="component" value="Chromosome"/>
</dbReference>
<keyword evidence="4 9" id="KW-0812">Transmembrane</keyword>
<keyword evidence="2" id="KW-1003">Cell membrane</keyword>
<feature type="region of interest" description="Disordered" evidence="8">
    <location>
        <begin position="1"/>
        <end position="35"/>
    </location>
</feature>
<feature type="compositionally biased region" description="Basic and acidic residues" evidence="8">
    <location>
        <begin position="128"/>
        <end position="143"/>
    </location>
</feature>
<dbReference type="RefSeq" id="WP_166396492.1">
    <property type="nucleotide sequence ID" value="NZ_CP045121.1"/>
</dbReference>
<keyword evidence="6 9" id="KW-0472">Membrane</keyword>
<keyword evidence="5 9" id="KW-1133">Transmembrane helix</keyword>
<keyword evidence="3" id="KW-0132">Cell division</keyword>
<evidence type="ECO:0000256" key="7">
    <source>
        <dbReference type="ARBA" id="ARBA00023306"/>
    </source>
</evidence>
<evidence type="ECO:0000313" key="10">
    <source>
        <dbReference type="EMBL" id="QIN78823.1"/>
    </source>
</evidence>
<feature type="compositionally biased region" description="Basic and acidic residues" evidence="8">
    <location>
        <begin position="91"/>
        <end position="112"/>
    </location>
</feature>
<dbReference type="KEGG" id="rmar:GBA65_10170"/>
<evidence type="ECO:0000256" key="8">
    <source>
        <dbReference type="SAM" id="MobiDB-lite"/>
    </source>
</evidence>
<dbReference type="AlphaFoldDB" id="A0A6G8PX98"/>
<feature type="transmembrane region" description="Helical" evidence="9">
    <location>
        <begin position="43"/>
        <end position="61"/>
    </location>
</feature>
<dbReference type="Pfam" id="PF04999">
    <property type="entry name" value="FtsL"/>
    <property type="match status" value="1"/>
</dbReference>
<evidence type="ECO:0000256" key="9">
    <source>
        <dbReference type="SAM" id="Phobius"/>
    </source>
</evidence>
<accession>A0A6G8PX98</accession>
<comment type="subcellular location">
    <subcellularLocation>
        <location evidence="1">Cell membrane</location>
        <topology evidence="1">Single-pass type II membrane protein</topology>
    </subcellularLocation>
</comment>
<evidence type="ECO:0000256" key="3">
    <source>
        <dbReference type="ARBA" id="ARBA00022618"/>
    </source>
</evidence>
<keyword evidence="7" id="KW-0131">Cell cycle</keyword>
<feature type="compositionally biased region" description="Basic and acidic residues" evidence="8">
    <location>
        <begin position="1"/>
        <end position="10"/>
    </location>
</feature>
<gene>
    <name evidence="10" type="ORF">GBA65_10170</name>
</gene>
<sequence>MAAPQRRRDYGISPVEAPPRGLPGGAPRQAARSGGQAARRRRAFLVLVVVPVVLMLGSVYVHTAAAGLQGEAAALQEEKARAEAEAERLEVKVTELSEPGRVRSLAEGDLGMRDPAGGDLKTYSGSEGEERASEGEEEKGSGG</sequence>